<evidence type="ECO:0000313" key="6">
    <source>
        <dbReference type="EMBL" id="KAL1890440.1"/>
    </source>
</evidence>
<dbReference type="EMBL" id="JAWCUI010000062">
    <property type="protein sequence ID" value="KAL1890440.1"/>
    <property type="molecule type" value="Genomic_DNA"/>
</dbReference>
<dbReference type="PANTHER" id="PTHR24305">
    <property type="entry name" value="CYTOCHROME P450"/>
    <property type="match status" value="1"/>
</dbReference>
<keyword evidence="3 5" id="KW-0479">Metal-binding</keyword>
<organism evidence="6 7">
    <name type="scientific">Sporothrix stenoceras</name>
    <dbReference type="NCBI Taxonomy" id="5173"/>
    <lineage>
        <taxon>Eukaryota</taxon>
        <taxon>Fungi</taxon>
        <taxon>Dikarya</taxon>
        <taxon>Ascomycota</taxon>
        <taxon>Pezizomycotina</taxon>
        <taxon>Sordariomycetes</taxon>
        <taxon>Sordariomycetidae</taxon>
        <taxon>Ophiostomatales</taxon>
        <taxon>Ophiostomataceae</taxon>
        <taxon>Sporothrix</taxon>
    </lineage>
</organism>
<reference evidence="6 7" key="1">
    <citation type="journal article" date="2024" name="IMA Fungus">
        <title>IMA Genome - F19 : A genome assembly and annotation guide to empower mycologists, including annotated draft genome sequences of Ceratocystis pirilliformis, Diaporthe australafricana, Fusarium ophioides, Paecilomyces lecythidis, and Sporothrix stenoceras.</title>
        <authorList>
            <person name="Aylward J."/>
            <person name="Wilson A.M."/>
            <person name="Visagie C.M."/>
            <person name="Spraker J."/>
            <person name="Barnes I."/>
            <person name="Buitendag C."/>
            <person name="Ceriani C."/>
            <person name="Del Mar Angel L."/>
            <person name="du Plessis D."/>
            <person name="Fuchs T."/>
            <person name="Gasser K."/>
            <person name="Kramer D."/>
            <person name="Li W."/>
            <person name="Munsamy K."/>
            <person name="Piso A."/>
            <person name="Price J.L."/>
            <person name="Sonnekus B."/>
            <person name="Thomas C."/>
            <person name="van der Nest A."/>
            <person name="van Dijk A."/>
            <person name="van Heerden A."/>
            <person name="van Vuuren N."/>
            <person name="Yilmaz N."/>
            <person name="Duong T.A."/>
            <person name="van der Merwe N.A."/>
            <person name="Wingfield M.J."/>
            <person name="Wingfield B.D."/>
        </authorList>
    </citation>
    <scope>NUCLEOTIDE SEQUENCE [LARGE SCALE GENOMIC DNA]</scope>
    <source>
        <strain evidence="6 7">CMW 5346</strain>
    </source>
</reference>
<dbReference type="Gene3D" id="1.10.630.10">
    <property type="entry name" value="Cytochrome P450"/>
    <property type="match status" value="1"/>
</dbReference>
<comment type="similarity">
    <text evidence="5">Belongs to the cytochrome P450 family.</text>
</comment>
<dbReference type="SUPFAM" id="SSF48264">
    <property type="entry name" value="Cytochrome P450"/>
    <property type="match status" value="1"/>
</dbReference>
<name>A0ABR3YQ44_9PEZI</name>
<dbReference type="PRINTS" id="PR00385">
    <property type="entry name" value="P450"/>
</dbReference>
<dbReference type="Pfam" id="PF00067">
    <property type="entry name" value="p450"/>
    <property type="match status" value="1"/>
</dbReference>
<dbReference type="PANTHER" id="PTHR24305:SF164">
    <property type="entry name" value="P450, PUTATIVE (EUROFUNG)-RELATED"/>
    <property type="match status" value="1"/>
</dbReference>
<dbReference type="PRINTS" id="PR00463">
    <property type="entry name" value="EP450I"/>
</dbReference>
<proteinExistence type="inferred from homology"/>
<keyword evidence="5" id="KW-0560">Oxidoreductase</keyword>
<keyword evidence="7" id="KW-1185">Reference proteome</keyword>
<dbReference type="PROSITE" id="PS00086">
    <property type="entry name" value="CYTOCHROME_P450"/>
    <property type="match status" value="1"/>
</dbReference>
<evidence type="ECO:0000256" key="2">
    <source>
        <dbReference type="ARBA" id="ARBA00022617"/>
    </source>
</evidence>
<evidence type="ECO:0008006" key="8">
    <source>
        <dbReference type="Google" id="ProtNLM"/>
    </source>
</evidence>
<evidence type="ECO:0000256" key="4">
    <source>
        <dbReference type="ARBA" id="ARBA00023004"/>
    </source>
</evidence>
<sequence length="508" mass="57043">MALLSIPLLLSAVIIATLITYVRRLVSKDASVPGPRLNLLTSLPLKYHEFRGQRTAYVHALHQQYGSVVRLAPNEVAFASLPALKEIYMSNGSGYDKTEFYHLFRQYGTPTMFSTLDKQTHSRRRRILADRYANSNVVKEEALHGIRERATRFTQLATSAPGQVLDTYIALHSYAFDGVTHHLFHPHGSNALRDAADEAIMREVSFDNSLVRRLLEYYNRPLEKVADALGLLPPQRSIPRAKQIVLDAVDASLAAADDNRMGEGDLKIESAPAANFTLLARMQDPALKLTRMQMAAECMDHMAAGIETTGDVLCWLMWQLSLPECQAMQERLYHELKDSSPASYDSLPYLQAVLKEGLRMFPSIPMSLPRYVPAGGREVDGTWLPEGTIVSCQPYTMHRFDETVFPQPDTFNPDRWLGTTAEVDAEMNRRFFAFSNGGRGCLGRHLAMAEMKLLLRDVYSQFQTVLAETKDGKPPADMSMSDQIISSRPKDQSCLLKFIPREATKEVV</sequence>
<evidence type="ECO:0000256" key="3">
    <source>
        <dbReference type="ARBA" id="ARBA00022723"/>
    </source>
</evidence>
<keyword evidence="4 5" id="KW-0408">Iron</keyword>
<comment type="caution">
    <text evidence="6">The sequence shown here is derived from an EMBL/GenBank/DDBJ whole genome shotgun (WGS) entry which is preliminary data.</text>
</comment>
<dbReference type="InterPro" id="IPR017972">
    <property type="entry name" value="Cyt_P450_CS"/>
</dbReference>
<evidence type="ECO:0000256" key="5">
    <source>
        <dbReference type="RuleBase" id="RU000461"/>
    </source>
</evidence>
<dbReference type="InterPro" id="IPR001128">
    <property type="entry name" value="Cyt_P450"/>
</dbReference>
<accession>A0ABR3YQ44</accession>
<gene>
    <name evidence="6" type="ORF">Sste5346_008268</name>
</gene>
<evidence type="ECO:0000256" key="1">
    <source>
        <dbReference type="ARBA" id="ARBA00001971"/>
    </source>
</evidence>
<evidence type="ECO:0000313" key="7">
    <source>
        <dbReference type="Proteomes" id="UP001583186"/>
    </source>
</evidence>
<comment type="cofactor">
    <cofactor evidence="1">
        <name>heme</name>
        <dbReference type="ChEBI" id="CHEBI:30413"/>
    </cofactor>
</comment>
<dbReference type="InterPro" id="IPR036396">
    <property type="entry name" value="Cyt_P450_sf"/>
</dbReference>
<dbReference type="InterPro" id="IPR002401">
    <property type="entry name" value="Cyt_P450_E_grp-I"/>
</dbReference>
<keyword evidence="2 5" id="KW-0349">Heme</keyword>
<protein>
    <recommendedName>
        <fullName evidence="8">Cytochrome P450</fullName>
    </recommendedName>
</protein>
<dbReference type="Proteomes" id="UP001583186">
    <property type="component" value="Unassembled WGS sequence"/>
</dbReference>
<dbReference type="InterPro" id="IPR050121">
    <property type="entry name" value="Cytochrome_P450_monoxygenase"/>
</dbReference>
<keyword evidence="5" id="KW-0503">Monooxygenase</keyword>